<evidence type="ECO:0000256" key="4">
    <source>
        <dbReference type="ARBA" id="ARBA00022803"/>
    </source>
</evidence>
<keyword evidence="3" id="KW-0201">Cytochrome c-type biogenesis</keyword>
<dbReference type="EMBL" id="PIYS01000002">
    <property type="protein sequence ID" value="PKF73128.1"/>
    <property type="molecule type" value="Genomic_DNA"/>
</dbReference>
<proteinExistence type="predicted"/>
<evidence type="ECO:0000256" key="5">
    <source>
        <dbReference type="PROSITE-ProRule" id="PRU00339"/>
    </source>
</evidence>
<evidence type="ECO:0000256" key="2">
    <source>
        <dbReference type="ARBA" id="ARBA00022737"/>
    </source>
</evidence>
<feature type="domain" description="Cytochrome c-type biogenesis protein H TPR" evidence="7">
    <location>
        <begin position="127"/>
        <end position="258"/>
    </location>
</feature>
<sequence>MTLFWLAAGLLLLIALAYLLLPIVRGRRAQTEEDRTALNVSLYQERLAELQAQYDAGTLSAEQLEAGKAEAGRELLEDTGVEERLQSNPLGRGLPLVMALLMPVLGYALYLHWGASTQVQETVEQRQNMPQSLDEMVVRLEQAVKDQPASVEAWFFLARGYMAANRLGEAASAFQRTVELSGREPDLLGLWAQALYFAADRQWNEQIQALVDEALKANPQEQTSLGLLGIDAFENERFAEAIGYWQRVVDGLAANDPARQAIQSGIEAARARLPAAEQGEAPAGAAAVQSSAQIRIEVSLAPALQDKVAADDSLFVFVRAPASGPMPLAVKRLKVADLPLSVTLSDADIMLPGQTLQGAGELQAVARISRSGNASQGEWQAVSEAAPLGEAAVRLVIDRAP</sequence>
<dbReference type="Gene3D" id="1.25.40.10">
    <property type="entry name" value="Tetratricopeptide repeat domain"/>
    <property type="match status" value="1"/>
</dbReference>
<dbReference type="GO" id="GO:0030313">
    <property type="term" value="C:cell envelope"/>
    <property type="evidence" value="ECO:0007669"/>
    <property type="project" value="UniProtKB-SubCell"/>
</dbReference>
<dbReference type="InterPro" id="IPR056413">
    <property type="entry name" value="TPR_CcmH_CycH"/>
</dbReference>
<dbReference type="SUPFAM" id="SSF48452">
    <property type="entry name" value="TPR-like"/>
    <property type="match status" value="1"/>
</dbReference>
<comment type="caution">
    <text evidence="8">The sequence shown here is derived from an EMBL/GenBank/DDBJ whole genome shotgun (WGS) entry which is preliminary data.</text>
</comment>
<dbReference type="InterPro" id="IPR017560">
    <property type="entry name" value="Cyt_c_biogenesis_CcmI"/>
</dbReference>
<dbReference type="NCBIfam" id="TIGR03142">
    <property type="entry name" value="cytochro_ccmI"/>
    <property type="match status" value="1"/>
</dbReference>
<dbReference type="InterPro" id="IPR011990">
    <property type="entry name" value="TPR-like_helical_dom_sf"/>
</dbReference>
<dbReference type="Proteomes" id="UP000242861">
    <property type="component" value="Unassembled WGS sequence"/>
</dbReference>
<organism evidence="8 9">
    <name type="scientific">Pseudomonas fluvialis</name>
    <dbReference type="NCBI Taxonomy" id="1793966"/>
    <lineage>
        <taxon>Bacteria</taxon>
        <taxon>Pseudomonadati</taxon>
        <taxon>Pseudomonadota</taxon>
        <taxon>Gammaproteobacteria</taxon>
        <taxon>Pseudomonadales</taxon>
        <taxon>Pseudomonadaceae</taxon>
        <taxon>Pseudomonas</taxon>
    </lineage>
</organism>
<reference evidence="9" key="1">
    <citation type="submission" date="2017-12" db="EMBL/GenBank/DDBJ databases">
        <authorList>
            <person name="Yu X.-Y."/>
        </authorList>
    </citation>
    <scope>NUCLEOTIDE SEQUENCE [LARGE SCALE GENOMIC DNA]</scope>
    <source>
        <strain evidence="9">ZYSR67-Z</strain>
    </source>
</reference>
<name>A0A2I0CUG5_9PSED</name>
<dbReference type="Pfam" id="PF23914">
    <property type="entry name" value="TPR_CcmH_CycH"/>
    <property type="match status" value="1"/>
</dbReference>
<dbReference type="GO" id="GO:0005886">
    <property type="term" value="C:plasma membrane"/>
    <property type="evidence" value="ECO:0007669"/>
    <property type="project" value="TreeGrafter"/>
</dbReference>
<dbReference type="InterPro" id="IPR056412">
    <property type="entry name" value="Ig_CycH"/>
</dbReference>
<feature type="repeat" description="TPR" evidence="5">
    <location>
        <begin position="151"/>
        <end position="184"/>
    </location>
</feature>
<dbReference type="InterPro" id="IPR051263">
    <property type="entry name" value="C-type_cytochrome_biogenesis"/>
</dbReference>
<keyword evidence="4 5" id="KW-0802">TPR repeat</keyword>
<dbReference type="GO" id="GO:0017004">
    <property type="term" value="P:cytochrome complex assembly"/>
    <property type="evidence" value="ECO:0007669"/>
    <property type="project" value="UniProtKB-KW"/>
</dbReference>
<evidence type="ECO:0000259" key="7">
    <source>
        <dbReference type="Pfam" id="PF23914"/>
    </source>
</evidence>
<keyword evidence="2" id="KW-0677">Repeat</keyword>
<feature type="domain" description="Cytochrome c-type biogenesis protein H Ig-like" evidence="6">
    <location>
        <begin position="294"/>
        <end position="398"/>
    </location>
</feature>
<dbReference type="Pfam" id="PF23892">
    <property type="entry name" value="Ig_CycH"/>
    <property type="match status" value="1"/>
</dbReference>
<dbReference type="PROSITE" id="PS50005">
    <property type="entry name" value="TPR"/>
    <property type="match status" value="1"/>
</dbReference>
<evidence type="ECO:0000256" key="1">
    <source>
        <dbReference type="ARBA" id="ARBA00004196"/>
    </source>
</evidence>
<evidence type="ECO:0000259" key="6">
    <source>
        <dbReference type="Pfam" id="PF23892"/>
    </source>
</evidence>
<dbReference type="InterPro" id="IPR019734">
    <property type="entry name" value="TPR_rpt"/>
</dbReference>
<comment type="subcellular location">
    <subcellularLocation>
        <location evidence="1">Cell envelope</location>
    </subcellularLocation>
</comment>
<gene>
    <name evidence="8" type="primary">ccmI</name>
    <name evidence="8" type="ORF">CW360_01315</name>
</gene>
<dbReference type="PANTHER" id="PTHR47870">
    <property type="entry name" value="CYTOCHROME C-TYPE BIOGENESIS PROTEIN CCMH"/>
    <property type="match status" value="1"/>
</dbReference>
<dbReference type="RefSeq" id="WP_101192467.1">
    <property type="nucleotide sequence ID" value="NZ_PIYS01000002.1"/>
</dbReference>
<dbReference type="PANTHER" id="PTHR47870:SF4">
    <property type="entry name" value="CYTOCHROME C-TYPE BIOGENESIS PROTEIN CYCH"/>
    <property type="match status" value="1"/>
</dbReference>
<dbReference type="AlphaFoldDB" id="A0A2I0CUG5"/>
<accession>A0A2I0CUG5</accession>
<evidence type="ECO:0000313" key="9">
    <source>
        <dbReference type="Proteomes" id="UP000242861"/>
    </source>
</evidence>
<protein>
    <submittedName>
        <fullName evidence="8">C-type cytochrome biogenesis protein CcmI</fullName>
    </submittedName>
</protein>
<evidence type="ECO:0000256" key="3">
    <source>
        <dbReference type="ARBA" id="ARBA00022748"/>
    </source>
</evidence>
<evidence type="ECO:0000313" key="8">
    <source>
        <dbReference type="EMBL" id="PKF73128.1"/>
    </source>
</evidence>